<proteinExistence type="predicted"/>
<evidence type="ECO:0000313" key="2">
    <source>
        <dbReference type="EMBL" id="KIJ95240.1"/>
    </source>
</evidence>
<dbReference type="Proteomes" id="UP000054477">
    <property type="component" value="Unassembled WGS sequence"/>
</dbReference>
<organism evidence="2 3">
    <name type="scientific">Laccaria amethystina LaAM-08-1</name>
    <dbReference type="NCBI Taxonomy" id="1095629"/>
    <lineage>
        <taxon>Eukaryota</taxon>
        <taxon>Fungi</taxon>
        <taxon>Dikarya</taxon>
        <taxon>Basidiomycota</taxon>
        <taxon>Agaricomycotina</taxon>
        <taxon>Agaricomycetes</taxon>
        <taxon>Agaricomycetidae</taxon>
        <taxon>Agaricales</taxon>
        <taxon>Agaricineae</taxon>
        <taxon>Hydnangiaceae</taxon>
        <taxon>Laccaria</taxon>
    </lineage>
</organism>
<reference evidence="2 3" key="1">
    <citation type="submission" date="2014-04" db="EMBL/GenBank/DDBJ databases">
        <authorList>
            <consortium name="DOE Joint Genome Institute"/>
            <person name="Kuo A."/>
            <person name="Kohler A."/>
            <person name="Nagy L.G."/>
            <person name="Floudas D."/>
            <person name="Copeland A."/>
            <person name="Barry K.W."/>
            <person name="Cichocki N."/>
            <person name="Veneault-Fourrey C."/>
            <person name="LaButti K."/>
            <person name="Lindquist E.A."/>
            <person name="Lipzen A."/>
            <person name="Lundell T."/>
            <person name="Morin E."/>
            <person name="Murat C."/>
            <person name="Sun H."/>
            <person name="Tunlid A."/>
            <person name="Henrissat B."/>
            <person name="Grigoriev I.V."/>
            <person name="Hibbett D.S."/>
            <person name="Martin F."/>
            <person name="Nordberg H.P."/>
            <person name="Cantor M.N."/>
            <person name="Hua S.X."/>
        </authorList>
    </citation>
    <scope>NUCLEOTIDE SEQUENCE [LARGE SCALE GENOMIC DNA]</scope>
    <source>
        <strain evidence="2 3">LaAM-08-1</strain>
    </source>
</reference>
<dbReference type="AlphaFoldDB" id="A0A0C9WTF7"/>
<reference evidence="3" key="2">
    <citation type="submission" date="2015-01" db="EMBL/GenBank/DDBJ databases">
        <title>Evolutionary Origins and Diversification of the Mycorrhizal Mutualists.</title>
        <authorList>
            <consortium name="DOE Joint Genome Institute"/>
            <consortium name="Mycorrhizal Genomics Consortium"/>
            <person name="Kohler A."/>
            <person name="Kuo A."/>
            <person name="Nagy L.G."/>
            <person name="Floudas D."/>
            <person name="Copeland A."/>
            <person name="Barry K.W."/>
            <person name="Cichocki N."/>
            <person name="Veneault-Fourrey C."/>
            <person name="LaButti K."/>
            <person name="Lindquist E.A."/>
            <person name="Lipzen A."/>
            <person name="Lundell T."/>
            <person name="Morin E."/>
            <person name="Murat C."/>
            <person name="Riley R."/>
            <person name="Ohm R."/>
            <person name="Sun H."/>
            <person name="Tunlid A."/>
            <person name="Henrissat B."/>
            <person name="Grigoriev I.V."/>
            <person name="Hibbett D.S."/>
            <person name="Martin F."/>
        </authorList>
    </citation>
    <scope>NUCLEOTIDE SEQUENCE [LARGE SCALE GENOMIC DNA]</scope>
    <source>
        <strain evidence="3">LaAM-08-1</strain>
    </source>
</reference>
<protein>
    <submittedName>
        <fullName evidence="2">Uncharacterized protein</fullName>
    </submittedName>
</protein>
<gene>
    <name evidence="2" type="ORF">K443DRAFT_332815</name>
</gene>
<name>A0A0C9WTF7_9AGAR</name>
<evidence type="ECO:0000313" key="3">
    <source>
        <dbReference type="Proteomes" id="UP000054477"/>
    </source>
</evidence>
<feature type="signal peptide" evidence="1">
    <location>
        <begin position="1"/>
        <end position="23"/>
    </location>
</feature>
<evidence type="ECO:0000256" key="1">
    <source>
        <dbReference type="SAM" id="SignalP"/>
    </source>
</evidence>
<feature type="chain" id="PRO_5002205456" evidence="1">
    <location>
        <begin position="24"/>
        <end position="49"/>
    </location>
</feature>
<keyword evidence="1" id="KW-0732">Signal</keyword>
<feature type="non-terminal residue" evidence="2">
    <location>
        <position position="49"/>
    </location>
</feature>
<accession>A0A0C9WTF7</accession>
<dbReference type="EMBL" id="KN838763">
    <property type="protein sequence ID" value="KIJ95240.1"/>
    <property type="molecule type" value="Genomic_DNA"/>
</dbReference>
<dbReference type="HOGENOM" id="CLU_3147201_0_0_1"/>
<sequence length="49" mass="5646">YTACLRLPPLPLLLSALLHGSQTQSLIPRSSLTHERWYYIVSKCLFVCR</sequence>
<keyword evidence="3" id="KW-1185">Reference proteome</keyword>